<accession>A0AAJ0C7N0</accession>
<dbReference type="GeneID" id="85306982"/>
<dbReference type="PANTHER" id="PTHR37535:SF3">
    <property type="entry name" value="FLUG DOMAIN-CONTAINING PROTEIN"/>
    <property type="match status" value="1"/>
</dbReference>
<evidence type="ECO:0000313" key="1">
    <source>
        <dbReference type="EMBL" id="KAK1769191.1"/>
    </source>
</evidence>
<protein>
    <submittedName>
        <fullName evidence="1">Uncharacterized protein</fullName>
    </submittedName>
</protein>
<dbReference type="AlphaFoldDB" id="A0AAJ0C7N0"/>
<dbReference type="InterPro" id="IPR021842">
    <property type="entry name" value="DUF3435"/>
</dbReference>
<dbReference type="Proteomes" id="UP001244011">
    <property type="component" value="Unassembled WGS sequence"/>
</dbReference>
<dbReference type="Pfam" id="PF11917">
    <property type="entry name" value="DUF3435"/>
    <property type="match status" value="1"/>
</dbReference>
<keyword evidence="2" id="KW-1185">Reference proteome</keyword>
<sequence length="222" mass="25712">MDHLRNVIRSDITRKWTLRREPKIKPIMGPDFFMYHLHFLWVRDTSAFHIGLDRIDDACLRMFYMWTGCRKHELICAKPKDLTAKVKEYAEELDADIDVECSTDKYIKPRVNKCWVCDCVDECDSDTRLKVLCWEDIDLWILRDPDGNGGRNRLAMPVLLRYHKGENNKIVPTWYIFIEEALPILCPIAHILSIGTPTRIISESSLGPERGCDTSLSPTSAA</sequence>
<gene>
    <name evidence="1" type="ORF">QBC33DRAFT_346199</name>
</gene>
<comment type="caution">
    <text evidence="1">The sequence shown here is derived from an EMBL/GenBank/DDBJ whole genome shotgun (WGS) entry which is preliminary data.</text>
</comment>
<reference evidence="1" key="1">
    <citation type="submission" date="2023-06" db="EMBL/GenBank/DDBJ databases">
        <title>Genome-scale phylogeny and comparative genomics of the fungal order Sordariales.</title>
        <authorList>
            <consortium name="Lawrence Berkeley National Laboratory"/>
            <person name="Hensen N."/>
            <person name="Bonometti L."/>
            <person name="Westerberg I."/>
            <person name="Brannstrom I.O."/>
            <person name="Guillou S."/>
            <person name="Cros-Aarteil S."/>
            <person name="Calhoun S."/>
            <person name="Haridas S."/>
            <person name="Kuo A."/>
            <person name="Mondo S."/>
            <person name="Pangilinan J."/>
            <person name="Riley R."/>
            <person name="Labutti K."/>
            <person name="Andreopoulos B."/>
            <person name="Lipzen A."/>
            <person name="Chen C."/>
            <person name="Yanf M."/>
            <person name="Daum C."/>
            <person name="Ng V."/>
            <person name="Clum A."/>
            <person name="Steindorff A."/>
            <person name="Ohm R."/>
            <person name="Martin F."/>
            <person name="Silar P."/>
            <person name="Natvig D."/>
            <person name="Lalanne C."/>
            <person name="Gautier V."/>
            <person name="Ament-Velasquez S.L."/>
            <person name="Kruys A."/>
            <person name="Hutchinson M.I."/>
            <person name="Powell A.J."/>
            <person name="Barry K."/>
            <person name="Miller A.N."/>
            <person name="Grigoriev I.V."/>
            <person name="Debuchy R."/>
            <person name="Gladieux P."/>
            <person name="Thoren M.H."/>
            <person name="Johannesson H."/>
        </authorList>
    </citation>
    <scope>NUCLEOTIDE SEQUENCE</scope>
    <source>
        <strain evidence="1">8032-3</strain>
    </source>
</reference>
<dbReference type="PANTHER" id="PTHR37535">
    <property type="entry name" value="FLUG DOMAIN PROTEIN"/>
    <property type="match status" value="1"/>
</dbReference>
<dbReference type="EMBL" id="MU839003">
    <property type="protein sequence ID" value="KAK1769191.1"/>
    <property type="molecule type" value="Genomic_DNA"/>
</dbReference>
<evidence type="ECO:0000313" key="2">
    <source>
        <dbReference type="Proteomes" id="UP001244011"/>
    </source>
</evidence>
<proteinExistence type="predicted"/>
<dbReference type="RefSeq" id="XP_060285404.1">
    <property type="nucleotide sequence ID" value="XM_060423795.1"/>
</dbReference>
<organism evidence="1 2">
    <name type="scientific">Phialemonium atrogriseum</name>
    <dbReference type="NCBI Taxonomy" id="1093897"/>
    <lineage>
        <taxon>Eukaryota</taxon>
        <taxon>Fungi</taxon>
        <taxon>Dikarya</taxon>
        <taxon>Ascomycota</taxon>
        <taxon>Pezizomycotina</taxon>
        <taxon>Sordariomycetes</taxon>
        <taxon>Sordariomycetidae</taxon>
        <taxon>Cephalothecales</taxon>
        <taxon>Cephalothecaceae</taxon>
        <taxon>Phialemonium</taxon>
    </lineage>
</organism>
<name>A0AAJ0C7N0_9PEZI</name>